<keyword evidence="2" id="KW-1185">Reference proteome</keyword>
<accession>A0ABP9RS30</accession>
<evidence type="ECO:0000313" key="1">
    <source>
        <dbReference type="EMBL" id="GAA5186086.1"/>
    </source>
</evidence>
<sequence>MPVDIHNPRKDPNVGTVVVPLSHQGGVEPKPGLLDCSSPGGEGAILSRYRIMETKVLSLSCSRGTVPMVLGRAETTFTL</sequence>
<comment type="caution">
    <text evidence="1">The sequence shown here is derived from an EMBL/GenBank/DDBJ whole genome shotgun (WGS) entry which is preliminary data.</text>
</comment>
<organism evidence="1 2">
    <name type="scientific">Ferrimonas gelatinilytica</name>
    <dbReference type="NCBI Taxonomy" id="1255257"/>
    <lineage>
        <taxon>Bacteria</taxon>
        <taxon>Pseudomonadati</taxon>
        <taxon>Pseudomonadota</taxon>
        <taxon>Gammaproteobacteria</taxon>
        <taxon>Alteromonadales</taxon>
        <taxon>Ferrimonadaceae</taxon>
        <taxon>Ferrimonas</taxon>
    </lineage>
</organism>
<protein>
    <submittedName>
        <fullName evidence="1">Uncharacterized protein</fullName>
    </submittedName>
</protein>
<proteinExistence type="predicted"/>
<name>A0ABP9RS30_9GAMM</name>
<dbReference type="EMBL" id="BAABLF010000001">
    <property type="protein sequence ID" value="GAA5186086.1"/>
    <property type="molecule type" value="Genomic_DNA"/>
</dbReference>
<reference evidence="2" key="1">
    <citation type="journal article" date="2019" name="Int. J. Syst. Evol. Microbiol.">
        <title>The Global Catalogue of Microorganisms (GCM) 10K type strain sequencing project: providing services to taxonomists for standard genome sequencing and annotation.</title>
        <authorList>
            <consortium name="The Broad Institute Genomics Platform"/>
            <consortium name="The Broad Institute Genome Sequencing Center for Infectious Disease"/>
            <person name="Wu L."/>
            <person name="Ma J."/>
        </authorList>
    </citation>
    <scope>NUCLEOTIDE SEQUENCE [LARGE SCALE GENOMIC DNA]</scope>
    <source>
        <strain evidence="2">JCM 18720</strain>
    </source>
</reference>
<evidence type="ECO:0000313" key="2">
    <source>
        <dbReference type="Proteomes" id="UP001501600"/>
    </source>
</evidence>
<dbReference type="Proteomes" id="UP001501600">
    <property type="component" value="Unassembled WGS sequence"/>
</dbReference>
<gene>
    <name evidence="1" type="ORF">GCM10025772_00840</name>
</gene>